<evidence type="ECO:0000259" key="7">
    <source>
        <dbReference type="Pfam" id="PF23262"/>
    </source>
</evidence>
<dbReference type="GeneID" id="113858949"/>
<dbReference type="RefSeq" id="XP_027347560.1">
    <property type="nucleotide sequence ID" value="XM_027491759.1"/>
</dbReference>
<evidence type="ECO:0000313" key="9">
    <source>
        <dbReference type="RefSeq" id="XP_027347560.1"/>
    </source>
</evidence>
<feature type="transmembrane region" description="Helical" evidence="5">
    <location>
        <begin position="496"/>
        <end position="518"/>
    </location>
</feature>
<feature type="domain" description="NFD4 C-terminal" evidence="7">
    <location>
        <begin position="304"/>
        <end position="524"/>
    </location>
</feature>
<dbReference type="Gene3D" id="1.20.1250.20">
    <property type="entry name" value="MFS general substrate transporter like domains"/>
    <property type="match status" value="1"/>
</dbReference>
<dbReference type="PANTHER" id="PTHR21576">
    <property type="entry name" value="UNCHARACTERIZED NODULIN-LIKE PROTEIN"/>
    <property type="match status" value="1"/>
</dbReference>
<evidence type="ECO:0000256" key="2">
    <source>
        <dbReference type="ARBA" id="ARBA00022692"/>
    </source>
</evidence>
<dbReference type="GO" id="GO:0016020">
    <property type="term" value="C:membrane"/>
    <property type="evidence" value="ECO:0007669"/>
    <property type="project" value="UniProtKB-SubCell"/>
</dbReference>
<feature type="transmembrane region" description="Helical" evidence="5">
    <location>
        <begin position="205"/>
        <end position="224"/>
    </location>
</feature>
<evidence type="ECO:0000256" key="5">
    <source>
        <dbReference type="SAM" id="Phobius"/>
    </source>
</evidence>
<keyword evidence="4 5" id="KW-0472">Membrane</keyword>
<evidence type="ECO:0000313" key="8">
    <source>
        <dbReference type="Proteomes" id="UP000694853"/>
    </source>
</evidence>
<keyword evidence="2 5" id="KW-0812">Transmembrane</keyword>
<keyword evidence="8" id="KW-1185">Reference proteome</keyword>
<dbReference type="InterPro" id="IPR036259">
    <property type="entry name" value="MFS_trans_sf"/>
</dbReference>
<proteinExistence type="predicted"/>
<evidence type="ECO:0000256" key="4">
    <source>
        <dbReference type="ARBA" id="ARBA00023136"/>
    </source>
</evidence>
<organism evidence="8 9">
    <name type="scientific">Abrus precatorius</name>
    <name type="common">Indian licorice</name>
    <name type="synonym">Glycine abrus</name>
    <dbReference type="NCBI Taxonomy" id="3816"/>
    <lineage>
        <taxon>Eukaryota</taxon>
        <taxon>Viridiplantae</taxon>
        <taxon>Streptophyta</taxon>
        <taxon>Embryophyta</taxon>
        <taxon>Tracheophyta</taxon>
        <taxon>Spermatophyta</taxon>
        <taxon>Magnoliopsida</taxon>
        <taxon>eudicotyledons</taxon>
        <taxon>Gunneridae</taxon>
        <taxon>Pentapetalae</taxon>
        <taxon>rosids</taxon>
        <taxon>fabids</taxon>
        <taxon>Fabales</taxon>
        <taxon>Fabaceae</taxon>
        <taxon>Papilionoideae</taxon>
        <taxon>50 kb inversion clade</taxon>
        <taxon>NPAAA clade</taxon>
        <taxon>indigoferoid/millettioid clade</taxon>
        <taxon>Abreae</taxon>
        <taxon>Abrus</taxon>
    </lineage>
</organism>
<dbReference type="InterPro" id="IPR056555">
    <property type="entry name" value="NFD4_C"/>
</dbReference>
<feature type="transmembrane region" description="Helical" evidence="5">
    <location>
        <begin position="166"/>
        <end position="184"/>
    </location>
</feature>
<feature type="transmembrane region" description="Helical" evidence="5">
    <location>
        <begin position="452"/>
        <end position="471"/>
    </location>
</feature>
<evidence type="ECO:0000259" key="6">
    <source>
        <dbReference type="Pfam" id="PF06813"/>
    </source>
</evidence>
<comment type="subcellular location">
    <subcellularLocation>
        <location evidence="1">Membrane</location>
        <topology evidence="1">Multi-pass membrane protein</topology>
    </subcellularLocation>
</comment>
<dbReference type="Pfam" id="PF06813">
    <property type="entry name" value="Nodulin-like"/>
    <property type="match status" value="1"/>
</dbReference>
<feature type="transmembrane region" description="Helical" evidence="5">
    <location>
        <begin position="351"/>
        <end position="372"/>
    </location>
</feature>
<feature type="transmembrane region" description="Helical" evidence="5">
    <location>
        <begin position="98"/>
        <end position="126"/>
    </location>
</feature>
<reference evidence="8" key="1">
    <citation type="journal article" date="2019" name="Toxins">
        <title>Detection of Abrin-Like and Prepropulchellin-Like Toxin Genes and Transcripts Using Whole Genome Sequencing and Full-Length Transcript Sequencing of Abrus precatorius.</title>
        <authorList>
            <person name="Hovde B.T."/>
            <person name="Daligault H.E."/>
            <person name="Hanschen E.R."/>
            <person name="Kunde Y.A."/>
            <person name="Johnson M.B."/>
            <person name="Starkenburg S.R."/>
            <person name="Johnson S.L."/>
        </authorList>
    </citation>
    <scope>NUCLEOTIDE SEQUENCE [LARGE SCALE GENOMIC DNA]</scope>
</reference>
<accession>A0A8B8KUL4</accession>
<dbReference type="Pfam" id="PF23262">
    <property type="entry name" value="NFD4_C"/>
    <property type="match status" value="1"/>
</dbReference>
<evidence type="ECO:0000256" key="1">
    <source>
        <dbReference type="ARBA" id="ARBA00004141"/>
    </source>
</evidence>
<gene>
    <name evidence="9" type="primary">LOC113858949</name>
</gene>
<dbReference type="InterPro" id="IPR010658">
    <property type="entry name" value="Nodulin-like"/>
</dbReference>
<dbReference type="SUPFAM" id="SSF103473">
    <property type="entry name" value="MFS general substrate transporter"/>
    <property type="match status" value="1"/>
</dbReference>
<feature type="transmembrane region" description="Helical" evidence="5">
    <location>
        <begin position="236"/>
        <end position="261"/>
    </location>
</feature>
<sequence length="540" mass="59085">MAGQSRKWMILVATIWIQAFTGTNFNFSQYSSSLKSALDISQVQLNYLATANDMGKVFGWSSGLALMHLPLSLVLFLAAFMGFFGYGLQWLLLSRVIALPYVLVFLLSLLGGCSICWFNTVCFVLCIRNFPVNRALALSLTVSFNGVSAALYNLAANSIDPSSDAVYLLLSAVVPLLICIAALVPILRQPVLDPLPPDAVNRDSVIFLILNFLAVLTGLYLLLFGSSASGVTSARLYFSGAILLLILPLCIPGIVYARAWFRHAIHSSFRMEGSSFILVHDDDLEMHKELLSRHNSVVSNGDTYSLLEEHPAAVIVRRLDFWLYYITYFCGGTIGLVYSNNLGQIAQSLGQSSNTSTLVTLYASFSFFGRLLSAGPDYIRNKFYFARTGWLSIALIPTPIAFILLAASDSPLALQTGTALIGMSSGFIFAAAVSVTSELFGPNSVGVNHNLLITNIPIGSLLYGFLAALVYDANALNTPESLIMSDSVVCMGRQCYFWTFVWWGCISVLGLASSVLLFSRTKHAYYHFEKHRISTQSFVS</sequence>
<keyword evidence="3 5" id="KW-1133">Transmembrane helix</keyword>
<feature type="transmembrane region" description="Helical" evidence="5">
    <location>
        <begin position="419"/>
        <end position="440"/>
    </location>
</feature>
<evidence type="ECO:0000256" key="3">
    <source>
        <dbReference type="ARBA" id="ARBA00022989"/>
    </source>
</evidence>
<dbReference type="AlphaFoldDB" id="A0A8B8KUL4"/>
<feature type="transmembrane region" description="Helical" evidence="5">
    <location>
        <begin position="135"/>
        <end position="154"/>
    </location>
</feature>
<feature type="transmembrane region" description="Helical" evidence="5">
    <location>
        <begin position="64"/>
        <end position="86"/>
    </location>
</feature>
<feature type="domain" description="Nodulin-like" evidence="6">
    <location>
        <begin position="7"/>
        <end position="252"/>
    </location>
</feature>
<name>A0A8B8KUL4_ABRPR</name>
<dbReference type="Proteomes" id="UP000694853">
    <property type="component" value="Unplaced"/>
</dbReference>
<dbReference type="PANTHER" id="PTHR21576:SF114">
    <property type="entry name" value="NODULIN-LIKE_MFS TRANSPORTER"/>
    <property type="match status" value="1"/>
</dbReference>
<feature type="transmembrane region" description="Helical" evidence="5">
    <location>
        <begin position="384"/>
        <end position="407"/>
    </location>
</feature>
<protein>
    <submittedName>
        <fullName evidence="9">Protein NUCLEAR FUSION DEFECTIVE 4-like isoform X2</fullName>
    </submittedName>
</protein>
<feature type="transmembrane region" description="Helical" evidence="5">
    <location>
        <begin position="321"/>
        <end position="339"/>
    </location>
</feature>
<reference evidence="9" key="2">
    <citation type="submission" date="2025-08" db="UniProtKB">
        <authorList>
            <consortium name="RefSeq"/>
        </authorList>
    </citation>
    <scope>IDENTIFICATION</scope>
    <source>
        <tissue evidence="9">Young leaves</tissue>
    </source>
</reference>